<dbReference type="Proteomes" id="UP000663400">
    <property type="component" value="Chromosome"/>
</dbReference>
<dbReference type="InterPro" id="IPR050682">
    <property type="entry name" value="ModA/WtpA"/>
</dbReference>
<dbReference type="Pfam" id="PF13531">
    <property type="entry name" value="SBP_bac_11"/>
    <property type="match status" value="1"/>
</dbReference>
<dbReference type="PIRSF" id="PIRSF004846">
    <property type="entry name" value="ModA"/>
    <property type="match status" value="1"/>
</dbReference>
<protein>
    <submittedName>
        <fullName evidence="5">Molybdate ABC transporter substrate-binding protein</fullName>
    </submittedName>
</protein>
<dbReference type="Gene3D" id="3.40.190.10">
    <property type="entry name" value="Periplasmic binding protein-like II"/>
    <property type="match status" value="2"/>
</dbReference>
<evidence type="ECO:0000313" key="5">
    <source>
        <dbReference type="EMBL" id="QSX75253.1"/>
    </source>
</evidence>
<keyword evidence="2" id="KW-0479">Metal-binding</keyword>
<dbReference type="InterPro" id="IPR005950">
    <property type="entry name" value="ModA"/>
</dbReference>
<feature type="chain" id="PRO_5047152467" evidence="4">
    <location>
        <begin position="25"/>
        <end position="256"/>
    </location>
</feature>
<keyword evidence="6" id="KW-1185">Reference proteome</keyword>
<dbReference type="NCBIfam" id="TIGR01256">
    <property type="entry name" value="modA"/>
    <property type="match status" value="1"/>
</dbReference>
<gene>
    <name evidence="5" type="primary">modA</name>
    <name evidence="5" type="ORF">HIV01_001395</name>
</gene>
<evidence type="ECO:0000256" key="1">
    <source>
        <dbReference type="ARBA" id="ARBA00009175"/>
    </source>
</evidence>
<organism evidence="5 6">
    <name type="scientific">Lysobacter arenosi</name>
    <dbReference type="NCBI Taxonomy" id="2795387"/>
    <lineage>
        <taxon>Bacteria</taxon>
        <taxon>Pseudomonadati</taxon>
        <taxon>Pseudomonadota</taxon>
        <taxon>Gammaproteobacteria</taxon>
        <taxon>Lysobacterales</taxon>
        <taxon>Lysobacteraceae</taxon>
        <taxon>Lysobacter</taxon>
    </lineage>
</organism>
<dbReference type="PANTHER" id="PTHR30632:SF17">
    <property type="entry name" value="MOLYBDATE-BINDING PROTEIN MODA"/>
    <property type="match status" value="1"/>
</dbReference>
<dbReference type="SUPFAM" id="SSF53850">
    <property type="entry name" value="Periplasmic binding protein-like II"/>
    <property type="match status" value="1"/>
</dbReference>
<evidence type="ECO:0000313" key="6">
    <source>
        <dbReference type="Proteomes" id="UP000663400"/>
    </source>
</evidence>
<keyword evidence="3 4" id="KW-0732">Signal</keyword>
<dbReference type="NCBIfam" id="NF007958">
    <property type="entry name" value="PRK10677.1"/>
    <property type="match status" value="1"/>
</dbReference>
<dbReference type="PANTHER" id="PTHR30632">
    <property type="entry name" value="MOLYBDATE-BINDING PERIPLASMIC PROTEIN"/>
    <property type="match status" value="1"/>
</dbReference>
<name>A0ABX7RCP0_9GAMM</name>
<comment type="similarity">
    <text evidence="1">Belongs to the bacterial solute-binding protein ModA family.</text>
</comment>
<proteinExistence type="inferred from homology"/>
<dbReference type="EMBL" id="CP071517">
    <property type="protein sequence ID" value="QSX75253.1"/>
    <property type="molecule type" value="Genomic_DNA"/>
</dbReference>
<accession>A0ABX7RCP0</accession>
<reference evidence="5 6" key="1">
    <citation type="submission" date="2021-02" db="EMBL/GenBank/DDBJ databases">
        <title>Lysobacter arenosi sp. nov., isolated from soil of gangwondo yeongwol, south Korea.</title>
        <authorList>
            <person name="Kim K.R."/>
            <person name="Kim K.H."/>
            <person name="Jeon C.O."/>
        </authorList>
    </citation>
    <scope>NUCLEOTIDE SEQUENCE [LARGE SCALE GENOMIC DNA]</scope>
    <source>
        <strain evidence="5 6">R7</strain>
    </source>
</reference>
<evidence type="ECO:0000256" key="4">
    <source>
        <dbReference type="SAM" id="SignalP"/>
    </source>
</evidence>
<dbReference type="RefSeq" id="WP_200604501.1">
    <property type="nucleotide sequence ID" value="NZ_CP071517.1"/>
</dbReference>
<feature type="signal peptide" evidence="4">
    <location>
        <begin position="1"/>
        <end position="24"/>
    </location>
</feature>
<evidence type="ECO:0000256" key="2">
    <source>
        <dbReference type="ARBA" id="ARBA00022723"/>
    </source>
</evidence>
<sequence>MSAPPVLRRLALLALLALAGPAAAEEPVRVFAAASLTNALNDIGAAWEKAGHPKPSLAYAASSALAKQIEAGAPADVFASADLTWMDYLDQRGRIAPGTRVSLLGNDLVLIAPKGRSVPVEMKRGFDFAGAFKGKLCTGEPGVVPVGIYAKQSLEALGWWASLKGRIVGTDDVRTALAFVERGECPLGIVYATDAKVSSKVDVLKAFPADTHKPIVYPFAVVKGARPEAQAFVRFVQTSAAAADIFDRYGFTRLKP</sequence>
<evidence type="ECO:0000256" key="3">
    <source>
        <dbReference type="ARBA" id="ARBA00022729"/>
    </source>
</evidence>